<evidence type="ECO:0000256" key="2">
    <source>
        <dbReference type="ARBA" id="ARBA00023235"/>
    </source>
</evidence>
<dbReference type="InterPro" id="IPR001345">
    <property type="entry name" value="PG/BPGM_mutase_AS"/>
</dbReference>
<dbReference type="InterPro" id="IPR050275">
    <property type="entry name" value="PGM_Phosphatase"/>
</dbReference>
<dbReference type="Gene3D" id="3.40.50.1240">
    <property type="entry name" value="Phosphoglycerate mutase-like"/>
    <property type="match status" value="1"/>
</dbReference>
<dbReference type="AlphaFoldDB" id="A0A375I6P5"/>
<dbReference type="EMBL" id="OMOH01000008">
    <property type="protein sequence ID" value="SPF69088.1"/>
    <property type="molecule type" value="Genomic_DNA"/>
</dbReference>
<evidence type="ECO:0000313" key="4">
    <source>
        <dbReference type="Proteomes" id="UP000265962"/>
    </source>
</evidence>
<dbReference type="PANTHER" id="PTHR48100">
    <property type="entry name" value="BROAD-SPECIFICITY PHOSPHATASE YOR283W-RELATED"/>
    <property type="match status" value="1"/>
</dbReference>
<keyword evidence="1" id="KW-0324">Glycolysis</keyword>
<gene>
    <name evidence="3" type="ORF">PROPJV5_2054</name>
</gene>
<organism evidence="3 4">
    <name type="scientific">Propionibacterium ruminifibrarum</name>
    <dbReference type="NCBI Taxonomy" id="1962131"/>
    <lineage>
        <taxon>Bacteria</taxon>
        <taxon>Bacillati</taxon>
        <taxon>Actinomycetota</taxon>
        <taxon>Actinomycetes</taxon>
        <taxon>Propionibacteriales</taxon>
        <taxon>Propionibacteriaceae</taxon>
        <taxon>Propionibacterium</taxon>
    </lineage>
</organism>
<dbReference type="GO" id="GO:0016791">
    <property type="term" value="F:phosphatase activity"/>
    <property type="evidence" value="ECO:0007669"/>
    <property type="project" value="TreeGrafter"/>
</dbReference>
<protein>
    <submittedName>
        <fullName evidence="3">Phosphoglycerate mutase family phosphohistidine signature</fullName>
    </submittedName>
</protein>
<reference evidence="4" key="1">
    <citation type="submission" date="2018-02" db="EMBL/GenBank/DDBJ databases">
        <authorList>
            <person name="Hornung B."/>
        </authorList>
    </citation>
    <scope>NUCLEOTIDE SEQUENCE [LARGE SCALE GENOMIC DNA]</scope>
</reference>
<dbReference type="PANTHER" id="PTHR48100:SF1">
    <property type="entry name" value="HISTIDINE PHOSPHATASE FAMILY PROTEIN-RELATED"/>
    <property type="match status" value="1"/>
</dbReference>
<dbReference type="SMART" id="SM00855">
    <property type="entry name" value="PGAM"/>
    <property type="match status" value="1"/>
</dbReference>
<accession>A0A375I6P5</accession>
<dbReference type="CDD" id="cd07067">
    <property type="entry name" value="HP_PGM_like"/>
    <property type="match status" value="1"/>
</dbReference>
<dbReference type="RefSeq" id="WP_119716204.1">
    <property type="nucleotide sequence ID" value="NZ_OMOH01000008.1"/>
</dbReference>
<dbReference type="SUPFAM" id="SSF53254">
    <property type="entry name" value="Phosphoglycerate mutase-like"/>
    <property type="match status" value="1"/>
</dbReference>
<dbReference type="InterPro" id="IPR013078">
    <property type="entry name" value="His_Pase_superF_clade-1"/>
</dbReference>
<sequence length="239" mass="26220">MKLLLIRHGQSSNNVLTAAGHPFEGRTADPSLTDLGRVQAARLAEAFADRRLPRPQVLLCSPMVRAVQTSVAISEELDVPVELITDAYEVGGLYGGLPAAPTAVRGAGAARLREVNPRVIVPSDIGEDGWYDKGEYVEAPAQAQGRGFALFADLERRFYDDDRVIGLICHEWIIQYLLRASMSAAGARGVPDPWIAMMNTATTYLETDLPAPEPYEGAGETVIHWINRFDHLRPEELSR</sequence>
<evidence type="ECO:0000256" key="1">
    <source>
        <dbReference type="ARBA" id="ARBA00023152"/>
    </source>
</evidence>
<dbReference type="Proteomes" id="UP000265962">
    <property type="component" value="Unassembled WGS sequence"/>
</dbReference>
<keyword evidence="4" id="KW-1185">Reference proteome</keyword>
<proteinExistence type="predicted"/>
<dbReference type="Pfam" id="PF00300">
    <property type="entry name" value="His_Phos_1"/>
    <property type="match status" value="1"/>
</dbReference>
<dbReference type="OrthoDB" id="9793115at2"/>
<keyword evidence="2" id="KW-0413">Isomerase</keyword>
<name>A0A375I6P5_9ACTN</name>
<dbReference type="GO" id="GO:0005737">
    <property type="term" value="C:cytoplasm"/>
    <property type="evidence" value="ECO:0007669"/>
    <property type="project" value="TreeGrafter"/>
</dbReference>
<evidence type="ECO:0000313" key="3">
    <source>
        <dbReference type="EMBL" id="SPF69088.1"/>
    </source>
</evidence>
<dbReference type="PROSITE" id="PS00175">
    <property type="entry name" value="PG_MUTASE"/>
    <property type="match status" value="1"/>
</dbReference>
<dbReference type="InterPro" id="IPR029033">
    <property type="entry name" value="His_PPase_superfam"/>
</dbReference>